<name>A0A915L0R4_ROMCU</name>
<dbReference type="Proteomes" id="UP000887565">
    <property type="component" value="Unplaced"/>
</dbReference>
<organism evidence="1 2">
    <name type="scientific">Romanomermis culicivorax</name>
    <name type="common">Nematode worm</name>
    <dbReference type="NCBI Taxonomy" id="13658"/>
    <lineage>
        <taxon>Eukaryota</taxon>
        <taxon>Metazoa</taxon>
        <taxon>Ecdysozoa</taxon>
        <taxon>Nematoda</taxon>
        <taxon>Enoplea</taxon>
        <taxon>Dorylaimia</taxon>
        <taxon>Mermithida</taxon>
        <taxon>Mermithoidea</taxon>
        <taxon>Mermithidae</taxon>
        <taxon>Romanomermis</taxon>
    </lineage>
</organism>
<evidence type="ECO:0000313" key="1">
    <source>
        <dbReference type="Proteomes" id="UP000887565"/>
    </source>
</evidence>
<accession>A0A915L0R4</accession>
<dbReference type="WBParaSite" id="nRc.2.0.1.t44050-RA">
    <property type="protein sequence ID" value="nRc.2.0.1.t44050-RA"/>
    <property type="gene ID" value="nRc.2.0.1.g44050"/>
</dbReference>
<dbReference type="AlphaFoldDB" id="A0A915L0R4"/>
<evidence type="ECO:0000313" key="2">
    <source>
        <dbReference type="WBParaSite" id="nRc.2.0.1.t44050-RA"/>
    </source>
</evidence>
<reference evidence="2" key="1">
    <citation type="submission" date="2022-11" db="UniProtKB">
        <authorList>
            <consortium name="WormBaseParasite"/>
        </authorList>
    </citation>
    <scope>IDENTIFICATION</scope>
</reference>
<sequence length="95" mass="10886">MVDDDDDNAASINATLPHSGKFLGISIKFSDAEQLTRPEILKQRQTIVGQSRLSIDRNIKKTRKNCNFLAKKYLKISKNEQKKKINNFHPTKTEI</sequence>
<keyword evidence="1" id="KW-1185">Reference proteome</keyword>
<protein>
    <submittedName>
        <fullName evidence="2">Uncharacterized protein</fullName>
    </submittedName>
</protein>
<proteinExistence type="predicted"/>